<proteinExistence type="inferred from homology"/>
<accession>A0A0D2P7Z7</accession>
<sequence>MFDSLSLSDVMGYISIACWLGAQFPQVVENIKLKSCEGLALPFLANWLLGDISNLVGCILTHQLPFQTYLATYFVCVDFMLVVQYYHYYKPPKAVSSSFSHIRSATSPSAIRRMSIERGASRYRALSAAASHVAAAAALAAQQDEHGDRRPSTRYSSRYGRQHNASRTREQEEDEFEEEIPSGMMDSFRSERGPGEHSKRVSWSVERHAGRAASVGRPVVSLPPTALHVISDEPVPFPRSADAQLGSSTQQSSDHVESVSTIISSRGSRASRKGSTMVFLSVWALFGIGTFANQRSAVPSGSTSAGQVLSSTNLYDPTSIPIALAGHSAFSPRDLSVEGESAFDFGSRSSHTVTYNELAVDPHEPHEDPTSEQILGRIFAWLCTTLYLTSRLPQIWKNYARKSVEGLSMYLFVFAFLGNCFYVSSILISPRRFLPPPQSTQYIRESIPYLLGSGGTLIFDMTIVAQSFCYKPRHRRHASAHVVRPFDEEEAGLLSGDALSAHPDSAITNRGLPNKEMPSPSAASLVNPTPCQLRALVLDYLCHSCYTNTASAFNRESTVRQLDADGDEIIDDSDTNRSAGRYSDEGFQTLMQQVRLREEIRTHIMSGRVDDAITLLNTHFPAVLAGEDDGGGAPGERARAAASNVEYISSTSTEPAHLYLNLRILAFSEACRTVPLPYPSAARPDSPAPAPAPAERAADGEEYQEQQMALLNRAQKLYAYLGTLPHADRPIYLKELENVGGLLAYKVPEKSSMAKYLTLERREAVADQINRAILKRTNQPLISSLELVTRHTQVVWQKANEHGVKARPGAVMPPRGRKSPSNDADILVRSPHIYTSARNDQLSLCMPLDCTNIRLASIFGCEAIGPLPICNLISIFSCIMECFRVVLIE</sequence>
<protein>
    <recommendedName>
        <fullName evidence="9">CRA domain-containing protein</fullName>
    </recommendedName>
</protein>
<dbReference type="AlphaFoldDB" id="A0A0D2P7Z7"/>
<dbReference type="GO" id="GO:0015174">
    <property type="term" value="F:basic amino acid transmembrane transporter activity"/>
    <property type="evidence" value="ECO:0007669"/>
    <property type="project" value="TreeGrafter"/>
</dbReference>
<feature type="transmembrane region" description="Helical" evidence="8">
    <location>
        <begin position="410"/>
        <end position="429"/>
    </location>
</feature>
<name>A0A0D2P7Z7_HYPSF</name>
<evidence type="ECO:0000256" key="1">
    <source>
        <dbReference type="ARBA" id="ARBA00004141"/>
    </source>
</evidence>
<keyword evidence="4 8" id="KW-0472">Membrane</keyword>
<dbReference type="EMBL" id="KN817525">
    <property type="protein sequence ID" value="KJA27109.1"/>
    <property type="molecule type" value="Genomic_DNA"/>
</dbReference>
<dbReference type="InterPro" id="IPR051415">
    <property type="entry name" value="LAAT-1"/>
</dbReference>
<feature type="region of interest" description="Disordered" evidence="7">
    <location>
        <begin position="140"/>
        <end position="197"/>
    </location>
</feature>
<evidence type="ECO:0000256" key="4">
    <source>
        <dbReference type="ARBA" id="ARBA00023136"/>
    </source>
</evidence>
<dbReference type="InterPro" id="IPR024964">
    <property type="entry name" value="CTLH/CRA"/>
</dbReference>
<evidence type="ECO:0000259" key="9">
    <source>
        <dbReference type="SMART" id="SM00757"/>
    </source>
</evidence>
<comment type="catalytic activity">
    <reaction evidence="6">
        <text>L-histidine(out) + L-arginine(in) = L-histidine(in) + L-arginine(out)</text>
        <dbReference type="Rhea" id="RHEA:71063"/>
        <dbReference type="ChEBI" id="CHEBI:32682"/>
        <dbReference type="ChEBI" id="CHEBI:57595"/>
    </reaction>
</comment>
<comment type="similarity">
    <text evidence="5">Belongs to the laat-1 family.</text>
</comment>
<evidence type="ECO:0000256" key="3">
    <source>
        <dbReference type="ARBA" id="ARBA00022989"/>
    </source>
</evidence>
<feature type="domain" description="CRA" evidence="9">
    <location>
        <begin position="705"/>
        <end position="805"/>
    </location>
</feature>
<evidence type="ECO:0000256" key="5">
    <source>
        <dbReference type="ARBA" id="ARBA00038039"/>
    </source>
</evidence>
<dbReference type="InterPro" id="IPR013144">
    <property type="entry name" value="CRA_dom"/>
</dbReference>
<keyword evidence="11" id="KW-1185">Reference proteome</keyword>
<organism evidence="10 11">
    <name type="scientific">Hypholoma sublateritium (strain FD-334 SS-4)</name>
    <dbReference type="NCBI Taxonomy" id="945553"/>
    <lineage>
        <taxon>Eukaryota</taxon>
        <taxon>Fungi</taxon>
        <taxon>Dikarya</taxon>
        <taxon>Basidiomycota</taxon>
        <taxon>Agaricomycotina</taxon>
        <taxon>Agaricomycetes</taxon>
        <taxon>Agaricomycetidae</taxon>
        <taxon>Agaricales</taxon>
        <taxon>Agaricineae</taxon>
        <taxon>Strophariaceae</taxon>
        <taxon>Hypholoma</taxon>
    </lineage>
</organism>
<evidence type="ECO:0000256" key="7">
    <source>
        <dbReference type="SAM" id="MobiDB-lite"/>
    </source>
</evidence>
<feature type="compositionally biased region" description="Basic and acidic residues" evidence="7">
    <location>
        <begin position="188"/>
        <end position="197"/>
    </location>
</feature>
<reference evidence="11" key="1">
    <citation type="submission" date="2014-04" db="EMBL/GenBank/DDBJ databases">
        <title>Evolutionary Origins and Diversification of the Mycorrhizal Mutualists.</title>
        <authorList>
            <consortium name="DOE Joint Genome Institute"/>
            <consortium name="Mycorrhizal Genomics Consortium"/>
            <person name="Kohler A."/>
            <person name="Kuo A."/>
            <person name="Nagy L.G."/>
            <person name="Floudas D."/>
            <person name="Copeland A."/>
            <person name="Barry K.W."/>
            <person name="Cichocki N."/>
            <person name="Veneault-Fourrey C."/>
            <person name="LaButti K."/>
            <person name="Lindquist E.A."/>
            <person name="Lipzen A."/>
            <person name="Lundell T."/>
            <person name="Morin E."/>
            <person name="Murat C."/>
            <person name="Riley R."/>
            <person name="Ohm R."/>
            <person name="Sun H."/>
            <person name="Tunlid A."/>
            <person name="Henrissat B."/>
            <person name="Grigoriev I.V."/>
            <person name="Hibbett D.S."/>
            <person name="Martin F."/>
        </authorList>
    </citation>
    <scope>NUCLEOTIDE SEQUENCE [LARGE SCALE GENOMIC DNA]</scope>
    <source>
        <strain evidence="11">FD-334 SS-4</strain>
    </source>
</reference>
<evidence type="ECO:0000313" key="11">
    <source>
        <dbReference type="Proteomes" id="UP000054270"/>
    </source>
</evidence>
<dbReference type="SMART" id="SM00679">
    <property type="entry name" value="CTNS"/>
    <property type="match status" value="2"/>
</dbReference>
<dbReference type="PANTHER" id="PTHR16201">
    <property type="entry name" value="SEVEN TRANSMEMBRANE PROTEIN 1-RELATED"/>
    <property type="match status" value="1"/>
</dbReference>
<dbReference type="Gene3D" id="1.20.1280.290">
    <property type="match status" value="2"/>
</dbReference>
<dbReference type="GO" id="GO:0000329">
    <property type="term" value="C:fungal-type vacuole membrane"/>
    <property type="evidence" value="ECO:0007669"/>
    <property type="project" value="TreeGrafter"/>
</dbReference>
<feature type="transmembrane region" description="Helical" evidence="8">
    <location>
        <begin position="70"/>
        <end position="89"/>
    </location>
</feature>
<evidence type="ECO:0000313" key="10">
    <source>
        <dbReference type="EMBL" id="KJA27109.1"/>
    </source>
</evidence>
<dbReference type="PANTHER" id="PTHR16201:SF34">
    <property type="entry name" value="LYSOSOMAL AMINO ACID TRANSPORTER 1"/>
    <property type="match status" value="1"/>
</dbReference>
<evidence type="ECO:0000256" key="2">
    <source>
        <dbReference type="ARBA" id="ARBA00022692"/>
    </source>
</evidence>
<feature type="region of interest" description="Disordered" evidence="7">
    <location>
        <begin position="678"/>
        <end position="703"/>
    </location>
</feature>
<dbReference type="InterPro" id="IPR006603">
    <property type="entry name" value="PQ-loop_rpt"/>
</dbReference>
<dbReference type="PROSITE" id="PS50896">
    <property type="entry name" value="LISH"/>
    <property type="match status" value="1"/>
</dbReference>
<comment type="subcellular location">
    <subcellularLocation>
        <location evidence="1">Membrane</location>
        <topology evidence="1">Multi-pass membrane protein</topology>
    </subcellularLocation>
</comment>
<gene>
    <name evidence="10" type="ORF">HYPSUDRAFT_131638</name>
</gene>
<evidence type="ECO:0000256" key="8">
    <source>
        <dbReference type="SAM" id="Phobius"/>
    </source>
</evidence>
<keyword evidence="3 8" id="KW-1133">Transmembrane helix</keyword>
<dbReference type="FunFam" id="1.20.1280.290:FF:000009">
    <property type="entry name" value="PQ loop repeat family protein"/>
    <property type="match status" value="1"/>
</dbReference>
<dbReference type="SMART" id="SM00757">
    <property type="entry name" value="CRA"/>
    <property type="match status" value="1"/>
</dbReference>
<dbReference type="InterPro" id="IPR006594">
    <property type="entry name" value="LisH"/>
</dbReference>
<feature type="compositionally biased region" description="Acidic residues" evidence="7">
    <location>
        <begin position="171"/>
        <end position="180"/>
    </location>
</feature>
<dbReference type="Proteomes" id="UP000054270">
    <property type="component" value="Unassembled WGS sequence"/>
</dbReference>
<dbReference type="GO" id="GO:0034488">
    <property type="term" value="P:basic amino acid transmembrane export from vacuole"/>
    <property type="evidence" value="ECO:0007669"/>
    <property type="project" value="TreeGrafter"/>
</dbReference>
<keyword evidence="2 8" id="KW-0812">Transmembrane</keyword>
<dbReference type="Pfam" id="PF10607">
    <property type="entry name" value="CTLH"/>
    <property type="match status" value="1"/>
</dbReference>
<feature type="region of interest" description="Disordered" evidence="7">
    <location>
        <begin position="241"/>
        <end position="267"/>
    </location>
</feature>
<dbReference type="Pfam" id="PF04193">
    <property type="entry name" value="PQ-loop"/>
    <property type="match status" value="2"/>
</dbReference>
<dbReference type="OMA" id="QFPQVVE"/>
<dbReference type="OrthoDB" id="8048523at2759"/>
<evidence type="ECO:0000256" key="6">
    <source>
        <dbReference type="ARBA" id="ARBA00050768"/>
    </source>
</evidence>